<dbReference type="Gene3D" id="1.10.533.10">
    <property type="entry name" value="Death Domain, Fas"/>
    <property type="match status" value="1"/>
</dbReference>
<comment type="caution">
    <text evidence="2">The sequence shown here is derived from an EMBL/GenBank/DDBJ whole genome shotgun (WGS) entry which is preliminary data.</text>
</comment>
<dbReference type="GO" id="GO:0007165">
    <property type="term" value="P:signal transduction"/>
    <property type="evidence" value="ECO:0007669"/>
    <property type="project" value="InterPro"/>
</dbReference>
<dbReference type="CDD" id="cd01670">
    <property type="entry name" value="Death"/>
    <property type="match status" value="1"/>
</dbReference>
<gene>
    <name evidence="2" type="ORF">APLA_LOCUS17758</name>
</gene>
<evidence type="ECO:0000313" key="3">
    <source>
        <dbReference type="Proteomes" id="UP000494106"/>
    </source>
</evidence>
<protein>
    <recommendedName>
        <fullName evidence="1">Death domain-containing protein</fullName>
    </recommendedName>
</protein>
<dbReference type="OrthoDB" id="6593154at2759"/>
<feature type="domain" description="Death" evidence="1">
    <location>
        <begin position="136"/>
        <end position="200"/>
    </location>
</feature>
<dbReference type="InterPro" id="IPR011029">
    <property type="entry name" value="DEATH-like_dom_sf"/>
</dbReference>
<proteinExistence type="predicted"/>
<keyword evidence="3" id="KW-1185">Reference proteome</keyword>
<dbReference type="Proteomes" id="UP000494106">
    <property type="component" value="Unassembled WGS sequence"/>
</dbReference>
<reference evidence="2 3" key="1">
    <citation type="submission" date="2020-04" db="EMBL/GenBank/DDBJ databases">
        <authorList>
            <person name="Wallbank WR R."/>
            <person name="Pardo Diaz C."/>
            <person name="Kozak K."/>
            <person name="Martin S."/>
            <person name="Jiggins C."/>
            <person name="Moest M."/>
            <person name="Warren A I."/>
            <person name="Byers J.R.P. K."/>
            <person name="Montejo-Kovacevich G."/>
            <person name="Yen C E."/>
        </authorList>
    </citation>
    <scope>NUCLEOTIDE SEQUENCE [LARGE SCALE GENOMIC DNA]</scope>
</reference>
<sequence>MIVWSKAHGSLHMGLILPISSVLRNSPRCPHPLKGRDRQCKFLKEIHLILCNKFTMEVMKDYENADTISVDTLALEQMVIQERSTEITQLHALSKKARFLHSDLLYYRNAKTATGKACYNVWKVLIKRVGGTPNGWLDLGYTLGISQDDLNYIKHSVREDPVDMVLRVFRQDESATIDKILDAFVTLKRYDILKAIEEPLCEITQFFNKDDSGYHSNGESAGQREIICPKNVPNHLPPALNKKIVIKDQKDPKKPKQPLLRPPVTPKEVVVNESPILFLTYTYDGLPTAINIQEYVENWTDIPNVRVITLNSRKDELYQNPEKFIREYFEKANLIIPIITTGYLDEIKSHDPIASNTTDNLDHKYVNFIYNLIVNNYIYATGCLNKKVRSVMPQNASLDLFNRLSMYPDLMPWTYEMNFDEQFQVFLKMDNSS</sequence>
<name>A0A8S1BVQ7_ARCPL</name>
<evidence type="ECO:0000313" key="2">
    <source>
        <dbReference type="EMBL" id="CAB3261296.1"/>
    </source>
</evidence>
<dbReference type="InterPro" id="IPR000488">
    <property type="entry name" value="Death_dom"/>
</dbReference>
<evidence type="ECO:0000259" key="1">
    <source>
        <dbReference type="PROSITE" id="PS50017"/>
    </source>
</evidence>
<dbReference type="PROSITE" id="PS50017">
    <property type="entry name" value="DEATH_DOMAIN"/>
    <property type="match status" value="1"/>
</dbReference>
<organism evidence="2 3">
    <name type="scientific">Arctia plantaginis</name>
    <name type="common">Wood tiger moth</name>
    <name type="synonym">Phalaena plantaginis</name>
    <dbReference type="NCBI Taxonomy" id="874455"/>
    <lineage>
        <taxon>Eukaryota</taxon>
        <taxon>Metazoa</taxon>
        <taxon>Ecdysozoa</taxon>
        <taxon>Arthropoda</taxon>
        <taxon>Hexapoda</taxon>
        <taxon>Insecta</taxon>
        <taxon>Pterygota</taxon>
        <taxon>Neoptera</taxon>
        <taxon>Endopterygota</taxon>
        <taxon>Lepidoptera</taxon>
        <taxon>Glossata</taxon>
        <taxon>Ditrysia</taxon>
        <taxon>Noctuoidea</taxon>
        <taxon>Erebidae</taxon>
        <taxon>Arctiinae</taxon>
        <taxon>Arctia</taxon>
    </lineage>
</organism>
<accession>A0A8S1BVQ7</accession>
<dbReference type="AlphaFoldDB" id="A0A8S1BVQ7"/>
<dbReference type="Pfam" id="PF00531">
    <property type="entry name" value="Death"/>
    <property type="match status" value="1"/>
</dbReference>
<dbReference type="EMBL" id="CADEBC010000858">
    <property type="protein sequence ID" value="CAB3261296.1"/>
    <property type="molecule type" value="Genomic_DNA"/>
</dbReference>
<dbReference type="SUPFAM" id="SSF47986">
    <property type="entry name" value="DEATH domain"/>
    <property type="match status" value="1"/>
</dbReference>